<evidence type="ECO:0000313" key="3">
    <source>
        <dbReference type="Proteomes" id="UP000198211"/>
    </source>
</evidence>
<accession>A0A225W6Y7</accession>
<evidence type="ECO:0000313" key="2">
    <source>
        <dbReference type="EMBL" id="OWZ13493.1"/>
    </source>
</evidence>
<protein>
    <submittedName>
        <fullName evidence="2">Uncharacterized protein</fullName>
    </submittedName>
</protein>
<dbReference type="OrthoDB" id="125537at2759"/>
<dbReference type="EMBL" id="NBNE01001565">
    <property type="protein sequence ID" value="OWZ13493.1"/>
    <property type="molecule type" value="Genomic_DNA"/>
</dbReference>
<proteinExistence type="predicted"/>
<sequence>MDSYAIYTRRIKALNQGTQAKFFVMPLSACIEQGTLVQICGFELFKEEKDVTEEEWRDYFLSAPIPDHTAYKTLDNEVRSLCMDTSLQDAESRLSRLMREFYEIVDHLNMEDVVQVEPKKVVGYWVEALRPPAFKAVVKDQLGRQAHKQPKANIQVFLKWLRGELESFMRFEAHIANPQPQPKSAPKVRQQQITTAAPKPSPGTTIVEVKSQLTPISNKMHVGAARMGKVDPIMLIRSVLSVVIRRMEYSKSKGAL</sequence>
<organism evidence="2 3">
    <name type="scientific">Phytophthora megakarya</name>
    <dbReference type="NCBI Taxonomy" id="4795"/>
    <lineage>
        <taxon>Eukaryota</taxon>
        <taxon>Sar</taxon>
        <taxon>Stramenopiles</taxon>
        <taxon>Oomycota</taxon>
        <taxon>Peronosporomycetes</taxon>
        <taxon>Peronosporales</taxon>
        <taxon>Peronosporaceae</taxon>
        <taxon>Phytophthora</taxon>
    </lineage>
</organism>
<reference evidence="3" key="1">
    <citation type="submission" date="2017-03" db="EMBL/GenBank/DDBJ databases">
        <title>Phytopthora megakarya and P. palmivora, two closely related causual agents of cacao black pod achieved similar genome size and gene model numbers by different mechanisms.</title>
        <authorList>
            <person name="Ali S."/>
            <person name="Shao J."/>
            <person name="Larry D.J."/>
            <person name="Kronmiller B."/>
            <person name="Shen D."/>
            <person name="Strem M.D."/>
            <person name="Melnick R.L."/>
            <person name="Guiltinan M.J."/>
            <person name="Tyler B.M."/>
            <person name="Meinhardt L.W."/>
            <person name="Bailey B.A."/>
        </authorList>
    </citation>
    <scope>NUCLEOTIDE SEQUENCE [LARGE SCALE GENOMIC DNA]</scope>
    <source>
        <strain evidence="3">zdho120</strain>
    </source>
</reference>
<dbReference type="Proteomes" id="UP000198211">
    <property type="component" value="Unassembled WGS sequence"/>
</dbReference>
<dbReference type="AlphaFoldDB" id="A0A225W6Y7"/>
<comment type="caution">
    <text evidence="2">The sequence shown here is derived from an EMBL/GenBank/DDBJ whole genome shotgun (WGS) entry which is preliminary data.</text>
</comment>
<feature type="region of interest" description="Disordered" evidence="1">
    <location>
        <begin position="177"/>
        <end position="205"/>
    </location>
</feature>
<evidence type="ECO:0000256" key="1">
    <source>
        <dbReference type="SAM" id="MobiDB-lite"/>
    </source>
</evidence>
<name>A0A225W6Y7_9STRA</name>
<gene>
    <name evidence="2" type="ORF">PHMEG_00013170</name>
</gene>
<keyword evidence="3" id="KW-1185">Reference proteome</keyword>